<dbReference type="PANTHER" id="PTHR10992:SF872">
    <property type="entry name" value="METHYLESTERASE 11, CHLOROPLASTIC-RELATED"/>
    <property type="match status" value="1"/>
</dbReference>
<name>A0A842I1I1_9SPHN</name>
<dbReference type="EMBL" id="JACJVJ010000002">
    <property type="protein sequence ID" value="MBC2778611.1"/>
    <property type="molecule type" value="Genomic_DNA"/>
</dbReference>
<keyword evidence="3" id="KW-1185">Reference proteome</keyword>
<dbReference type="SUPFAM" id="SSF53474">
    <property type="entry name" value="alpha/beta-Hydrolases"/>
    <property type="match status" value="1"/>
</dbReference>
<dbReference type="InterPro" id="IPR000073">
    <property type="entry name" value="AB_hydrolase_1"/>
</dbReference>
<evidence type="ECO:0000313" key="3">
    <source>
        <dbReference type="Proteomes" id="UP000564378"/>
    </source>
</evidence>
<comment type="caution">
    <text evidence="2">The sequence shown here is derived from an EMBL/GenBank/DDBJ whole genome shotgun (WGS) entry which is preliminary data.</text>
</comment>
<dbReference type="PANTHER" id="PTHR10992">
    <property type="entry name" value="METHYLESTERASE FAMILY MEMBER"/>
    <property type="match status" value="1"/>
</dbReference>
<dbReference type="GO" id="GO:0080031">
    <property type="term" value="F:methyl salicylate esterase activity"/>
    <property type="evidence" value="ECO:0007669"/>
    <property type="project" value="TreeGrafter"/>
</dbReference>
<protein>
    <submittedName>
        <fullName evidence="2">Alpha/beta fold hydrolase</fullName>
    </submittedName>
</protein>
<dbReference type="Pfam" id="PF12697">
    <property type="entry name" value="Abhydrolase_6"/>
    <property type="match status" value="1"/>
</dbReference>
<dbReference type="GO" id="GO:0080032">
    <property type="term" value="F:methyl jasmonate esterase activity"/>
    <property type="evidence" value="ECO:0007669"/>
    <property type="project" value="TreeGrafter"/>
</dbReference>
<proteinExistence type="predicted"/>
<reference evidence="2 3" key="1">
    <citation type="submission" date="2020-08" db="EMBL/GenBank/DDBJ databases">
        <title>Draft genome sequence of Parasphingopyxis sp. GrpM-11.</title>
        <authorList>
            <person name="Oh J."/>
            <person name="Roh D.-H."/>
        </authorList>
    </citation>
    <scope>NUCLEOTIDE SEQUENCE [LARGE SCALE GENOMIC DNA]</scope>
    <source>
        <strain evidence="2 3">GrpM-11</strain>
    </source>
</reference>
<organism evidence="2 3">
    <name type="scientific">Parasphingopyxis marina</name>
    <dbReference type="NCBI Taxonomy" id="2761622"/>
    <lineage>
        <taxon>Bacteria</taxon>
        <taxon>Pseudomonadati</taxon>
        <taxon>Pseudomonadota</taxon>
        <taxon>Alphaproteobacteria</taxon>
        <taxon>Sphingomonadales</taxon>
        <taxon>Sphingomonadaceae</taxon>
        <taxon>Parasphingopyxis</taxon>
    </lineage>
</organism>
<dbReference type="Proteomes" id="UP000564378">
    <property type="component" value="Unassembled WGS sequence"/>
</dbReference>
<accession>A0A842I1I1</accession>
<gene>
    <name evidence="2" type="ORF">H6P80_13385</name>
</gene>
<sequence length="245" mass="26443">MSTFVLIHGAWHGGWCYDQLRPLLEAEGHAVIAPDLPGMGGTDEELAAVTLQGWAEFVADLCRNAPQKPVILAGHSRAGVVIGPAAELAPEAIDALVYICAMLVPRGLSRAEFREQQVSNPDFMAIRLPHPSGKATVIDGPNAIPVFAQLSPRDLAEAAVERLVAEPNAPTETKQELSDERFGSVPRHYIECVHDRTIPIEDQRTMHELTPCKTVTTLEADHSPFLSTPEELAAALLKIAANPEG</sequence>
<feature type="domain" description="AB hydrolase-1" evidence="1">
    <location>
        <begin position="4"/>
        <end position="235"/>
    </location>
</feature>
<evidence type="ECO:0000313" key="2">
    <source>
        <dbReference type="EMBL" id="MBC2778611.1"/>
    </source>
</evidence>
<dbReference type="InterPro" id="IPR029058">
    <property type="entry name" value="AB_hydrolase_fold"/>
</dbReference>
<dbReference type="GO" id="GO:0080030">
    <property type="term" value="F:methyl indole-3-acetate esterase activity"/>
    <property type="evidence" value="ECO:0007669"/>
    <property type="project" value="TreeGrafter"/>
</dbReference>
<dbReference type="RefSeq" id="WP_185801855.1">
    <property type="nucleotide sequence ID" value="NZ_JACJVJ010000002.1"/>
</dbReference>
<dbReference type="GO" id="GO:0009696">
    <property type="term" value="P:salicylic acid metabolic process"/>
    <property type="evidence" value="ECO:0007669"/>
    <property type="project" value="TreeGrafter"/>
</dbReference>
<keyword evidence="2" id="KW-0378">Hydrolase</keyword>
<dbReference type="InterPro" id="IPR045889">
    <property type="entry name" value="MES/HNL"/>
</dbReference>
<dbReference type="GO" id="GO:0009694">
    <property type="term" value="P:jasmonic acid metabolic process"/>
    <property type="evidence" value="ECO:0007669"/>
    <property type="project" value="TreeGrafter"/>
</dbReference>
<dbReference type="AlphaFoldDB" id="A0A842I1I1"/>
<evidence type="ECO:0000259" key="1">
    <source>
        <dbReference type="Pfam" id="PF12697"/>
    </source>
</evidence>
<dbReference type="Gene3D" id="3.40.50.1820">
    <property type="entry name" value="alpha/beta hydrolase"/>
    <property type="match status" value="1"/>
</dbReference>